<comment type="caution">
    <text evidence="2">The sequence shown here is derived from an EMBL/GenBank/DDBJ whole genome shotgun (WGS) entry which is preliminary data.</text>
</comment>
<dbReference type="InterPro" id="IPR043129">
    <property type="entry name" value="ATPase_NBD"/>
</dbReference>
<dbReference type="Gene3D" id="1.10.10.10">
    <property type="entry name" value="Winged helix-like DNA-binding domain superfamily/Winged helix DNA-binding domain"/>
    <property type="match status" value="1"/>
</dbReference>
<dbReference type="Pfam" id="PF00480">
    <property type="entry name" value="ROK"/>
    <property type="match status" value="1"/>
</dbReference>
<dbReference type="Pfam" id="PF13412">
    <property type="entry name" value="HTH_24"/>
    <property type="match status" value="1"/>
</dbReference>
<organism evidence="2 3">
    <name type="scientific">Paeniglutamicibacter gangotriensis</name>
    <dbReference type="NCBI Taxonomy" id="254787"/>
    <lineage>
        <taxon>Bacteria</taxon>
        <taxon>Bacillati</taxon>
        <taxon>Actinomycetota</taxon>
        <taxon>Actinomycetes</taxon>
        <taxon>Micrococcales</taxon>
        <taxon>Micrococcaceae</taxon>
        <taxon>Paeniglutamicibacter</taxon>
    </lineage>
</organism>
<dbReference type="OrthoDB" id="4083144at2"/>
<dbReference type="AlphaFoldDB" id="A0A5B0ELG4"/>
<dbReference type="EMBL" id="VOBL01000003">
    <property type="protein sequence ID" value="KAA0979005.1"/>
    <property type="molecule type" value="Genomic_DNA"/>
</dbReference>
<gene>
    <name evidence="2" type="ORF">FQ154_04460</name>
</gene>
<accession>A0A5B0ELG4</accession>
<sequence>MQRGTNLGRLGDFNQAVIFESIRRAVDGVSRVELAGSTGLSPQTISNVVRRLLDEGLVREDRTIVSGPGKPRTVLELEANRMVAVGIHLDPGMITVVMLNLRGETMHSRRLDIPAVEVPEKTIEAMAQTVEEIIAESGVPRSNVLGVGVVVPGPLDPERGVMIDPPLLDGWKDVEMVAPLHRMLKLDVVIEKDTIAASIAEQWKGNDSERDNFITMYVGAGIGAGMVLDGEIHRGISSNAGEIGHFSTGVIAQECEICGRNDCLHASLAFSMIAQKAREGGMNLDAPDDGTAEQRAAGMNEIVSLAKSGDEAALQLIRDCMGHVGQVAGQLCNTLDVGLVIMTGPLWSEVGEWCLEDVRDIINERFSSKNVHSIEVRSSTLGHEVGAIGGACAIMDASLSPKAAALLLR</sequence>
<dbReference type="Proteomes" id="UP000323856">
    <property type="component" value="Unassembled WGS sequence"/>
</dbReference>
<dbReference type="PROSITE" id="PS01125">
    <property type="entry name" value="ROK"/>
    <property type="match status" value="1"/>
</dbReference>
<dbReference type="InterPro" id="IPR036390">
    <property type="entry name" value="WH_DNA-bd_sf"/>
</dbReference>
<dbReference type="SUPFAM" id="SSF53067">
    <property type="entry name" value="Actin-like ATPase domain"/>
    <property type="match status" value="1"/>
</dbReference>
<name>A0A5B0ELG4_9MICC</name>
<protein>
    <submittedName>
        <fullName evidence="2">ROK family transcriptional regulator</fullName>
    </submittedName>
</protein>
<comment type="similarity">
    <text evidence="1">Belongs to the ROK (NagC/XylR) family.</text>
</comment>
<dbReference type="PANTHER" id="PTHR18964">
    <property type="entry name" value="ROK (REPRESSOR, ORF, KINASE) FAMILY"/>
    <property type="match status" value="1"/>
</dbReference>
<dbReference type="InterPro" id="IPR049874">
    <property type="entry name" value="ROK_cs"/>
</dbReference>
<dbReference type="SUPFAM" id="SSF46785">
    <property type="entry name" value="Winged helix' DNA-binding domain"/>
    <property type="match status" value="1"/>
</dbReference>
<dbReference type="Gene3D" id="3.30.420.40">
    <property type="match status" value="2"/>
</dbReference>
<dbReference type="RefSeq" id="WP_149618809.1">
    <property type="nucleotide sequence ID" value="NZ_VOBL01000003.1"/>
</dbReference>
<evidence type="ECO:0000313" key="3">
    <source>
        <dbReference type="Proteomes" id="UP000323856"/>
    </source>
</evidence>
<proteinExistence type="inferred from homology"/>
<dbReference type="InterPro" id="IPR036388">
    <property type="entry name" value="WH-like_DNA-bd_sf"/>
</dbReference>
<evidence type="ECO:0000256" key="1">
    <source>
        <dbReference type="ARBA" id="ARBA00006479"/>
    </source>
</evidence>
<reference evidence="2 3" key="1">
    <citation type="submission" date="2019-07" db="EMBL/GenBank/DDBJ databases">
        <title>Analysis of the biochemical properties, biological activity and biotechnological potential of siderophores and biosurfactants produced by Antarctic psychrotolerant bacteria.</title>
        <authorList>
            <person name="Styczynski M."/>
            <person name="Krucon T."/>
            <person name="Decewicz P."/>
            <person name="Dziewit L."/>
        </authorList>
    </citation>
    <scope>NUCLEOTIDE SEQUENCE [LARGE SCALE GENOMIC DNA]</scope>
    <source>
        <strain evidence="2 3">ANT_H27</strain>
    </source>
</reference>
<evidence type="ECO:0000313" key="2">
    <source>
        <dbReference type="EMBL" id="KAA0979005.1"/>
    </source>
</evidence>
<dbReference type="InterPro" id="IPR000600">
    <property type="entry name" value="ROK"/>
</dbReference>
<dbReference type="PANTHER" id="PTHR18964:SF173">
    <property type="entry name" value="GLUCOKINASE"/>
    <property type="match status" value="1"/>
</dbReference>